<dbReference type="GO" id="GO:0000978">
    <property type="term" value="F:RNA polymerase II cis-regulatory region sequence-specific DNA binding"/>
    <property type="evidence" value="ECO:0007669"/>
    <property type="project" value="TreeGrafter"/>
</dbReference>
<comment type="caution">
    <text evidence="6">The sequence shown here is derived from an EMBL/GenBank/DDBJ whole genome shotgun (WGS) entry which is preliminary data.</text>
</comment>
<evidence type="ECO:0000313" key="7">
    <source>
        <dbReference type="Proteomes" id="UP000636709"/>
    </source>
</evidence>
<feature type="region of interest" description="Disordered" evidence="4">
    <location>
        <begin position="428"/>
        <end position="454"/>
    </location>
</feature>
<keyword evidence="7" id="KW-1185">Reference proteome</keyword>
<reference evidence="6" key="1">
    <citation type="submission" date="2020-07" db="EMBL/GenBank/DDBJ databases">
        <title>Genome sequence and genetic diversity analysis of an under-domesticated orphan crop, white fonio (Digitaria exilis).</title>
        <authorList>
            <person name="Bennetzen J.L."/>
            <person name="Chen S."/>
            <person name="Ma X."/>
            <person name="Wang X."/>
            <person name="Yssel A.E.J."/>
            <person name="Chaluvadi S.R."/>
            <person name="Johnson M."/>
            <person name="Gangashetty P."/>
            <person name="Hamidou F."/>
            <person name="Sanogo M.D."/>
            <person name="Zwaenepoel A."/>
            <person name="Wallace J."/>
            <person name="Van De Peer Y."/>
            <person name="Van Deynze A."/>
        </authorList>
    </citation>
    <scope>NUCLEOTIDE SEQUENCE</scope>
    <source>
        <tissue evidence="6">Leaves</tissue>
    </source>
</reference>
<feature type="region of interest" description="Disordered" evidence="4">
    <location>
        <begin position="469"/>
        <end position="502"/>
    </location>
</feature>
<feature type="domain" description="Transcription factor CBF/NF-Y/archaeal histone" evidence="5">
    <location>
        <begin position="236"/>
        <end position="267"/>
    </location>
</feature>
<proteinExistence type="inferred from homology"/>
<evidence type="ECO:0000313" key="6">
    <source>
        <dbReference type="EMBL" id="KAF8716148.1"/>
    </source>
</evidence>
<dbReference type="Gene3D" id="1.10.20.10">
    <property type="entry name" value="Histone, subunit A"/>
    <property type="match status" value="1"/>
</dbReference>
<comment type="similarity">
    <text evidence="1">Belongs to the NFYB/HAP3 subunit family.</text>
</comment>
<sequence>MVEGPGIIVHGMYAHTAAGYFTALSFDQFVVDRPVDRETRTKQGEWEMELVPYPLDSTIQADGDRWTVIAWGWVWVPSMGSSICAGEGRLPRHARVALASSMGAGSGNNNKGHKGKTGRKKAEEPAGTTILSSRHATNPPCNAALDPAAGGVLPVCPPPQPTALIPSAISVHLPSPLFIPEESSPFYPQAPSVPPRAVSVSSIHASPAPPWPLGFVMSEAEGAPGAGIEGKEQDRFLPIANIARIMRRAVPDNGKIAKDAKESVQDCPRLLAFDPIWFRVATSDRFACGFCRASDKCMKEKRKTISGEDLIWSLGTLGFEEYVEPLKHYFKLYREVSIKPPPLHGGSTRDPTLHAVDGPHLLARRWPFCRAVSRSHAPALHRASGLRICEVRRDRALGADARLALAEPTRGATQLPPSLLLAGQRRKLTRCGGPVPPPSFPLSSRLPAGGGSTTSSPCGVTWLWASSGEGGTPHACGGREGAGGGHEGGLRDAHEMNQRKKR</sequence>
<evidence type="ECO:0000259" key="5">
    <source>
        <dbReference type="Pfam" id="PF00808"/>
    </source>
</evidence>
<evidence type="ECO:0000256" key="1">
    <source>
        <dbReference type="ARBA" id="ARBA00009053"/>
    </source>
</evidence>
<evidence type="ECO:0000256" key="4">
    <source>
        <dbReference type="SAM" id="MobiDB-lite"/>
    </source>
</evidence>
<accession>A0A835C0F1</accession>
<keyword evidence="2" id="KW-0805">Transcription regulation</keyword>
<protein>
    <recommendedName>
        <fullName evidence="5">Transcription factor CBF/NF-Y/archaeal histone domain-containing protein</fullName>
    </recommendedName>
</protein>
<name>A0A835C0F1_9POAL</name>
<dbReference type="PRINTS" id="PR00615">
    <property type="entry name" value="CCAATSUBUNTA"/>
</dbReference>
<dbReference type="OrthoDB" id="386949at2759"/>
<dbReference type="PANTHER" id="PTHR11064:SF109">
    <property type="entry name" value="NUCLEAR TRANSCRIPTION FACTOR Y SUBUNIT B-4"/>
    <property type="match status" value="1"/>
</dbReference>
<feature type="compositionally biased region" description="Basic and acidic residues" evidence="4">
    <location>
        <begin position="488"/>
        <end position="502"/>
    </location>
</feature>
<evidence type="ECO:0000256" key="3">
    <source>
        <dbReference type="ARBA" id="ARBA00023163"/>
    </source>
</evidence>
<feature type="region of interest" description="Disordered" evidence="4">
    <location>
        <begin position="101"/>
        <end position="139"/>
    </location>
</feature>
<dbReference type="GO" id="GO:0001228">
    <property type="term" value="F:DNA-binding transcription activator activity, RNA polymerase II-specific"/>
    <property type="evidence" value="ECO:0007669"/>
    <property type="project" value="InterPro"/>
</dbReference>
<dbReference type="GO" id="GO:0046982">
    <property type="term" value="F:protein heterodimerization activity"/>
    <property type="evidence" value="ECO:0007669"/>
    <property type="project" value="InterPro"/>
</dbReference>
<feature type="compositionally biased region" description="Polar residues" evidence="4">
    <location>
        <begin position="129"/>
        <end position="139"/>
    </location>
</feature>
<dbReference type="SUPFAM" id="SSF47113">
    <property type="entry name" value="Histone-fold"/>
    <property type="match status" value="1"/>
</dbReference>
<dbReference type="Pfam" id="PF00808">
    <property type="entry name" value="CBFD_NFYB_HMF"/>
    <property type="match status" value="1"/>
</dbReference>
<dbReference type="InterPro" id="IPR009072">
    <property type="entry name" value="Histone-fold"/>
</dbReference>
<dbReference type="AlphaFoldDB" id="A0A835C0F1"/>
<dbReference type="InterPro" id="IPR003958">
    <property type="entry name" value="CBFA_NFYB_domain"/>
</dbReference>
<dbReference type="CDD" id="cd22907">
    <property type="entry name" value="HFD_NFYB"/>
    <property type="match status" value="1"/>
</dbReference>
<gene>
    <name evidence="6" type="ORF">HU200_026423</name>
</gene>
<dbReference type="InterPro" id="IPR027113">
    <property type="entry name" value="Transc_fact_NFYB/HAP3"/>
</dbReference>
<dbReference type="GO" id="GO:0016602">
    <property type="term" value="C:CCAAT-binding factor complex"/>
    <property type="evidence" value="ECO:0007669"/>
    <property type="project" value="InterPro"/>
</dbReference>
<feature type="compositionally biased region" description="Gly residues" evidence="4">
    <location>
        <begin position="478"/>
        <end position="487"/>
    </location>
</feature>
<organism evidence="6 7">
    <name type="scientific">Digitaria exilis</name>
    <dbReference type="NCBI Taxonomy" id="1010633"/>
    <lineage>
        <taxon>Eukaryota</taxon>
        <taxon>Viridiplantae</taxon>
        <taxon>Streptophyta</taxon>
        <taxon>Embryophyta</taxon>
        <taxon>Tracheophyta</taxon>
        <taxon>Spermatophyta</taxon>
        <taxon>Magnoliopsida</taxon>
        <taxon>Liliopsida</taxon>
        <taxon>Poales</taxon>
        <taxon>Poaceae</taxon>
        <taxon>PACMAD clade</taxon>
        <taxon>Panicoideae</taxon>
        <taxon>Panicodae</taxon>
        <taxon>Paniceae</taxon>
        <taxon>Anthephorinae</taxon>
        <taxon>Digitaria</taxon>
    </lineage>
</organism>
<dbReference type="EMBL" id="JACEFO010001727">
    <property type="protein sequence ID" value="KAF8716148.1"/>
    <property type="molecule type" value="Genomic_DNA"/>
</dbReference>
<keyword evidence="3" id="KW-0804">Transcription</keyword>
<evidence type="ECO:0000256" key="2">
    <source>
        <dbReference type="ARBA" id="ARBA00023015"/>
    </source>
</evidence>
<dbReference type="Proteomes" id="UP000636709">
    <property type="component" value="Unassembled WGS sequence"/>
</dbReference>
<dbReference type="PANTHER" id="PTHR11064">
    <property type="entry name" value="CCAAT-BINDING TRANSCRIPTION FACTOR-RELATED"/>
    <property type="match status" value="1"/>
</dbReference>